<evidence type="ECO:0000313" key="1">
    <source>
        <dbReference type="EMBL" id="EJD33124.1"/>
    </source>
</evidence>
<feature type="non-terminal residue" evidence="1">
    <location>
        <position position="189"/>
    </location>
</feature>
<dbReference type="KEGG" id="adl:AURDEDRAFT_177796"/>
<name>J0CS83_AURST</name>
<sequence length="189" mass="21171">METLAGLLRRAGNSPVDVHVTDISFSDLHEVVRILGDHIDHIRTLALYTGELKLDHFHIHVVYGLFKKPAPLLEVVDIQLFYRSFLEKCLKIDALQDPSLRLPPPLLRQAPKLRQLSFQTMTFPQTAGGGFLAVTRLEIDGVFLSADQMSAIVSLPCLRNLHLEIAGCALPNAQPPPTFRLDELWLYGL</sequence>
<keyword evidence="2" id="KW-1185">Reference proteome</keyword>
<dbReference type="Proteomes" id="UP000006514">
    <property type="component" value="Unassembled WGS sequence"/>
</dbReference>
<evidence type="ECO:0008006" key="3">
    <source>
        <dbReference type="Google" id="ProtNLM"/>
    </source>
</evidence>
<accession>J0CS83</accession>
<organism evidence="1 2">
    <name type="scientific">Auricularia subglabra (strain TFB-10046 / SS5)</name>
    <name type="common">White-rot fungus</name>
    <name type="synonym">Auricularia delicata (strain TFB10046)</name>
    <dbReference type="NCBI Taxonomy" id="717982"/>
    <lineage>
        <taxon>Eukaryota</taxon>
        <taxon>Fungi</taxon>
        <taxon>Dikarya</taxon>
        <taxon>Basidiomycota</taxon>
        <taxon>Agaricomycotina</taxon>
        <taxon>Agaricomycetes</taxon>
        <taxon>Auriculariales</taxon>
        <taxon>Auriculariaceae</taxon>
        <taxon>Auricularia</taxon>
    </lineage>
</organism>
<dbReference type="EMBL" id="JH688424">
    <property type="protein sequence ID" value="EJD33124.1"/>
    <property type="molecule type" value="Genomic_DNA"/>
</dbReference>
<protein>
    <recommendedName>
        <fullName evidence="3">F-box domain-containing protein</fullName>
    </recommendedName>
</protein>
<evidence type="ECO:0000313" key="2">
    <source>
        <dbReference type="Proteomes" id="UP000006514"/>
    </source>
</evidence>
<dbReference type="AlphaFoldDB" id="J0CS83"/>
<dbReference type="InParanoid" id="J0CS83"/>
<reference evidence="2" key="1">
    <citation type="journal article" date="2012" name="Science">
        <title>The Paleozoic origin of enzymatic lignin decomposition reconstructed from 31 fungal genomes.</title>
        <authorList>
            <person name="Floudas D."/>
            <person name="Binder M."/>
            <person name="Riley R."/>
            <person name="Barry K."/>
            <person name="Blanchette R.A."/>
            <person name="Henrissat B."/>
            <person name="Martinez A.T."/>
            <person name="Otillar R."/>
            <person name="Spatafora J.W."/>
            <person name="Yadav J.S."/>
            <person name="Aerts A."/>
            <person name="Benoit I."/>
            <person name="Boyd A."/>
            <person name="Carlson A."/>
            <person name="Copeland A."/>
            <person name="Coutinho P.M."/>
            <person name="de Vries R.P."/>
            <person name="Ferreira P."/>
            <person name="Findley K."/>
            <person name="Foster B."/>
            <person name="Gaskell J."/>
            <person name="Glotzer D."/>
            <person name="Gorecki P."/>
            <person name="Heitman J."/>
            <person name="Hesse C."/>
            <person name="Hori C."/>
            <person name="Igarashi K."/>
            <person name="Jurgens J.A."/>
            <person name="Kallen N."/>
            <person name="Kersten P."/>
            <person name="Kohler A."/>
            <person name="Kuees U."/>
            <person name="Kumar T.K.A."/>
            <person name="Kuo A."/>
            <person name="LaButti K."/>
            <person name="Larrondo L.F."/>
            <person name="Lindquist E."/>
            <person name="Ling A."/>
            <person name="Lombard V."/>
            <person name="Lucas S."/>
            <person name="Lundell T."/>
            <person name="Martin R."/>
            <person name="McLaughlin D.J."/>
            <person name="Morgenstern I."/>
            <person name="Morin E."/>
            <person name="Murat C."/>
            <person name="Nagy L.G."/>
            <person name="Nolan M."/>
            <person name="Ohm R.A."/>
            <person name="Patyshakuliyeva A."/>
            <person name="Rokas A."/>
            <person name="Ruiz-Duenas F.J."/>
            <person name="Sabat G."/>
            <person name="Salamov A."/>
            <person name="Samejima M."/>
            <person name="Schmutz J."/>
            <person name="Slot J.C."/>
            <person name="St John F."/>
            <person name="Stenlid J."/>
            <person name="Sun H."/>
            <person name="Sun S."/>
            <person name="Syed K."/>
            <person name="Tsang A."/>
            <person name="Wiebenga A."/>
            <person name="Young D."/>
            <person name="Pisabarro A."/>
            <person name="Eastwood D.C."/>
            <person name="Martin F."/>
            <person name="Cullen D."/>
            <person name="Grigoriev I.V."/>
            <person name="Hibbett D.S."/>
        </authorList>
    </citation>
    <scope>NUCLEOTIDE SEQUENCE [LARGE SCALE GENOMIC DNA]</scope>
    <source>
        <strain evidence="2">TFB10046</strain>
    </source>
</reference>
<gene>
    <name evidence="1" type="ORF">AURDEDRAFT_177796</name>
</gene>
<proteinExistence type="predicted"/>